<sequence length="234" mass="27550">MSSLSSKSEQEIADLLDEMGIKHGPVVDSTRSLYEKKIREAMAKGKKAKPPSDKTFYREEEEEVTFLSYKTPRSDGSGDSGSHSRFRPEWNEREYDRSFTRSRPEWNESKQEESFRSSRPEWTEREQDRSFLRSRPVYDEREQERSYKSFSRPQPDYSRRNFANEPDMYDTPSTYRSSYLKSTPVKPAQEAPPPAESSRLVPLWVQFLFFLAVAVFLYIVFSNMETNEQLKVID</sequence>
<dbReference type="InterPro" id="IPR051656">
    <property type="entry name" value="LEM_domain"/>
</dbReference>
<evidence type="ECO:0000313" key="5">
    <source>
        <dbReference type="Proteomes" id="UP001178508"/>
    </source>
</evidence>
<feature type="transmembrane region" description="Helical" evidence="2">
    <location>
        <begin position="203"/>
        <end position="221"/>
    </location>
</feature>
<dbReference type="AlphaFoldDB" id="A0AAV1HKZ5"/>
<dbReference type="PANTHER" id="PTHR12019">
    <property type="entry name" value="LAMINA-ASSOCIATED POLYPEPTIDE THYMOPOIETIN"/>
    <property type="match status" value="1"/>
</dbReference>
<evidence type="ECO:0000259" key="3">
    <source>
        <dbReference type="PROSITE" id="PS50954"/>
    </source>
</evidence>
<keyword evidence="2" id="KW-0812">Transmembrane</keyword>
<dbReference type="Gene3D" id="1.10.720.40">
    <property type="match status" value="1"/>
</dbReference>
<dbReference type="InterPro" id="IPR003887">
    <property type="entry name" value="LEM_dom"/>
</dbReference>
<keyword evidence="2" id="KW-1133">Transmembrane helix</keyword>
<feature type="compositionally biased region" description="Low complexity" evidence="1">
    <location>
        <begin position="74"/>
        <end position="83"/>
    </location>
</feature>
<protein>
    <submittedName>
        <fullName evidence="4">Emerin-like</fullName>
    </submittedName>
</protein>
<evidence type="ECO:0000256" key="1">
    <source>
        <dbReference type="SAM" id="MobiDB-lite"/>
    </source>
</evidence>
<dbReference type="PROSITE" id="PS50954">
    <property type="entry name" value="LEM"/>
    <property type="match status" value="1"/>
</dbReference>
<keyword evidence="5" id="KW-1185">Reference proteome</keyword>
<dbReference type="SUPFAM" id="SSF63451">
    <property type="entry name" value="LEM domain"/>
    <property type="match status" value="1"/>
</dbReference>
<keyword evidence="2" id="KW-0472">Membrane</keyword>
<gene>
    <name evidence="4" type="ORF">XNOV1_A006227</name>
</gene>
<dbReference type="EMBL" id="OY660885">
    <property type="protein sequence ID" value="CAJ1085373.1"/>
    <property type="molecule type" value="Genomic_DNA"/>
</dbReference>
<dbReference type="Pfam" id="PF03020">
    <property type="entry name" value="LEM"/>
    <property type="match status" value="1"/>
</dbReference>
<organism evidence="4 5">
    <name type="scientific">Xyrichtys novacula</name>
    <name type="common">Pearly razorfish</name>
    <name type="synonym">Hemipteronotus novacula</name>
    <dbReference type="NCBI Taxonomy" id="13765"/>
    <lineage>
        <taxon>Eukaryota</taxon>
        <taxon>Metazoa</taxon>
        <taxon>Chordata</taxon>
        <taxon>Craniata</taxon>
        <taxon>Vertebrata</taxon>
        <taxon>Euteleostomi</taxon>
        <taxon>Actinopterygii</taxon>
        <taxon>Neopterygii</taxon>
        <taxon>Teleostei</taxon>
        <taxon>Neoteleostei</taxon>
        <taxon>Acanthomorphata</taxon>
        <taxon>Eupercaria</taxon>
        <taxon>Labriformes</taxon>
        <taxon>Labridae</taxon>
        <taxon>Xyrichtys</taxon>
    </lineage>
</organism>
<name>A0AAV1HKZ5_XYRNO</name>
<feature type="compositionally biased region" description="Basic and acidic residues" evidence="1">
    <location>
        <begin position="86"/>
        <end position="147"/>
    </location>
</feature>
<accession>A0AAV1HKZ5</accession>
<feature type="domain" description="LEM" evidence="3">
    <location>
        <begin position="1"/>
        <end position="45"/>
    </location>
</feature>
<proteinExistence type="predicted"/>
<evidence type="ECO:0000256" key="2">
    <source>
        <dbReference type="SAM" id="Phobius"/>
    </source>
</evidence>
<dbReference type="Proteomes" id="UP001178508">
    <property type="component" value="Chromosome 22"/>
</dbReference>
<feature type="region of interest" description="Disordered" evidence="1">
    <location>
        <begin position="40"/>
        <end position="193"/>
    </location>
</feature>
<feature type="compositionally biased region" description="Polar residues" evidence="1">
    <location>
        <begin position="171"/>
        <end position="181"/>
    </location>
</feature>
<evidence type="ECO:0000313" key="4">
    <source>
        <dbReference type="EMBL" id="CAJ1085373.1"/>
    </source>
</evidence>
<dbReference type="PANTHER" id="PTHR12019:SF5">
    <property type="entry name" value="EMERIN (EMERY-DREIFUSS MUSCULAR DYSTROPHY)"/>
    <property type="match status" value="1"/>
</dbReference>
<dbReference type="SMART" id="SM00540">
    <property type="entry name" value="LEM"/>
    <property type="match status" value="1"/>
</dbReference>
<dbReference type="InterPro" id="IPR011015">
    <property type="entry name" value="LEM/LEM-like_dom_sf"/>
</dbReference>
<reference evidence="4" key="1">
    <citation type="submission" date="2023-08" db="EMBL/GenBank/DDBJ databases">
        <authorList>
            <person name="Alioto T."/>
            <person name="Alioto T."/>
            <person name="Gomez Garrido J."/>
        </authorList>
    </citation>
    <scope>NUCLEOTIDE SEQUENCE</scope>
</reference>